<name>A0A2H4J8P8_9CAUD</name>
<reference evidence="1" key="1">
    <citation type="submission" date="2017-06" db="EMBL/GenBank/DDBJ databases">
        <title>Novel phages from South African skin metaviromes.</title>
        <authorList>
            <person name="van Zyl L.J."/>
            <person name="Abrahams Y."/>
            <person name="Stander E.A."/>
            <person name="Kirby B.M."/>
            <person name="Clavaud C."/>
            <person name="Farcet C."/>
            <person name="Breton L."/>
            <person name="Trindade M.I."/>
        </authorList>
    </citation>
    <scope>NUCLEOTIDE SEQUENCE</scope>
</reference>
<dbReference type="EMBL" id="MF417879">
    <property type="protein sequence ID" value="ASN68678.1"/>
    <property type="molecule type" value="Genomic_DNA"/>
</dbReference>
<sequence>MPEKKFYRVVYELEVVVAADDLKDAEQVADQAWKQAINDQCGDISTIEPVKALNQLPYGWTGKCYPYSRNGEKDLMLEELLPPFEGSQK</sequence>
<gene>
    <name evidence="1" type="ORF">3S11_53</name>
</gene>
<evidence type="ECO:0000313" key="1">
    <source>
        <dbReference type="EMBL" id="ASN68678.1"/>
    </source>
</evidence>
<organism evidence="1">
    <name type="scientific">uncultured Caudovirales phage</name>
    <dbReference type="NCBI Taxonomy" id="2100421"/>
    <lineage>
        <taxon>Viruses</taxon>
        <taxon>Duplodnaviria</taxon>
        <taxon>Heunggongvirae</taxon>
        <taxon>Uroviricota</taxon>
        <taxon>Caudoviricetes</taxon>
        <taxon>Peduoviridae</taxon>
        <taxon>Maltschvirus</taxon>
        <taxon>Maltschvirus maltsch</taxon>
    </lineage>
</organism>
<proteinExistence type="predicted"/>
<accession>A0A2H4J8P8</accession>
<protein>
    <submittedName>
        <fullName evidence="1">Uncharacterized protein</fullName>
    </submittedName>
</protein>